<sequence length="151" mass="16611">MRVKFRAARREDVAAIVALFSDDILGHARENNAELAPYLEAFEAIAQESHNEVIVGEDVQGTIIATYQLTFISGLSLGASRRAQIEGVRVAREMRGEGIGAAMLRDAEDRARAAGCSLVQLTMNSARDEARRFYEREGFVASHVGFKKPLD</sequence>
<name>A0A6I6INQ6_9RHOB</name>
<dbReference type="Pfam" id="PF00583">
    <property type="entry name" value="Acetyltransf_1"/>
    <property type="match status" value="1"/>
</dbReference>
<dbReference type="AlphaFoldDB" id="A0A6I6INQ6"/>
<organism evidence="4 5">
    <name type="scientific">Roseovarius faecimaris</name>
    <dbReference type="NCBI Taxonomy" id="2494550"/>
    <lineage>
        <taxon>Bacteria</taxon>
        <taxon>Pseudomonadati</taxon>
        <taxon>Pseudomonadota</taxon>
        <taxon>Alphaproteobacteria</taxon>
        <taxon>Rhodobacterales</taxon>
        <taxon>Roseobacteraceae</taxon>
        <taxon>Roseovarius</taxon>
    </lineage>
</organism>
<reference evidence="5" key="1">
    <citation type="submission" date="2018-12" db="EMBL/GenBank/DDBJ databases">
        <title>Complete genome sequence of Roseovarius sp. MME-070.</title>
        <authorList>
            <person name="Nam Y.-D."/>
            <person name="Kang J."/>
            <person name="Chung W.-H."/>
            <person name="Park Y.S."/>
        </authorList>
    </citation>
    <scope>NUCLEOTIDE SEQUENCE [LARGE SCALE GENOMIC DNA]</scope>
    <source>
        <strain evidence="5">MME-070</strain>
    </source>
</reference>
<dbReference type="EMBL" id="CP034348">
    <property type="protein sequence ID" value="QGX97441.1"/>
    <property type="molecule type" value="Genomic_DNA"/>
</dbReference>
<gene>
    <name evidence="4" type="ORF">EI983_03750</name>
</gene>
<evidence type="ECO:0000259" key="3">
    <source>
        <dbReference type="PROSITE" id="PS51186"/>
    </source>
</evidence>
<feature type="domain" description="N-acetyltransferase" evidence="3">
    <location>
        <begin position="3"/>
        <end position="151"/>
    </location>
</feature>
<dbReference type="Gene3D" id="3.40.630.30">
    <property type="match status" value="1"/>
</dbReference>
<dbReference type="RefSeq" id="WP_157706077.1">
    <property type="nucleotide sequence ID" value="NZ_CP034348.1"/>
</dbReference>
<keyword evidence="2" id="KW-0012">Acyltransferase</keyword>
<accession>A0A6I6INQ6</accession>
<evidence type="ECO:0000256" key="2">
    <source>
        <dbReference type="ARBA" id="ARBA00023315"/>
    </source>
</evidence>
<dbReference type="InterPro" id="IPR016181">
    <property type="entry name" value="Acyl_CoA_acyltransferase"/>
</dbReference>
<dbReference type="GO" id="GO:0016747">
    <property type="term" value="F:acyltransferase activity, transferring groups other than amino-acyl groups"/>
    <property type="evidence" value="ECO:0007669"/>
    <property type="project" value="InterPro"/>
</dbReference>
<dbReference type="KEGG" id="rom:EI983_03750"/>
<dbReference type="PANTHER" id="PTHR43877">
    <property type="entry name" value="AMINOALKYLPHOSPHONATE N-ACETYLTRANSFERASE-RELATED-RELATED"/>
    <property type="match status" value="1"/>
</dbReference>
<evidence type="ECO:0000313" key="4">
    <source>
        <dbReference type="EMBL" id="QGX97441.1"/>
    </source>
</evidence>
<dbReference type="InterPro" id="IPR000182">
    <property type="entry name" value="GNAT_dom"/>
</dbReference>
<evidence type="ECO:0000313" key="5">
    <source>
        <dbReference type="Proteomes" id="UP000428330"/>
    </source>
</evidence>
<keyword evidence="5" id="KW-1185">Reference proteome</keyword>
<dbReference type="SUPFAM" id="SSF55729">
    <property type="entry name" value="Acyl-CoA N-acyltransferases (Nat)"/>
    <property type="match status" value="1"/>
</dbReference>
<dbReference type="OrthoDB" id="9789603at2"/>
<dbReference type="Proteomes" id="UP000428330">
    <property type="component" value="Chromosome"/>
</dbReference>
<evidence type="ECO:0000256" key="1">
    <source>
        <dbReference type="ARBA" id="ARBA00022679"/>
    </source>
</evidence>
<dbReference type="InterPro" id="IPR050832">
    <property type="entry name" value="Bact_Acetyltransf"/>
</dbReference>
<proteinExistence type="predicted"/>
<keyword evidence="1 4" id="KW-0808">Transferase</keyword>
<dbReference type="PROSITE" id="PS51186">
    <property type="entry name" value="GNAT"/>
    <property type="match status" value="1"/>
</dbReference>
<protein>
    <submittedName>
        <fullName evidence="4">GNAT family N-acetyltransferase</fullName>
    </submittedName>
</protein>
<dbReference type="CDD" id="cd04301">
    <property type="entry name" value="NAT_SF"/>
    <property type="match status" value="1"/>
</dbReference>